<organism evidence="12 13">
    <name type="scientific">Oreotrochilus melanogaster</name>
    <dbReference type="NCBI Taxonomy" id="689266"/>
    <lineage>
        <taxon>Eukaryota</taxon>
        <taxon>Metazoa</taxon>
        <taxon>Chordata</taxon>
        <taxon>Craniata</taxon>
        <taxon>Vertebrata</taxon>
        <taxon>Euteleostomi</taxon>
        <taxon>Archelosauria</taxon>
        <taxon>Archosauria</taxon>
        <taxon>Dinosauria</taxon>
        <taxon>Saurischia</taxon>
        <taxon>Theropoda</taxon>
        <taxon>Coelurosauria</taxon>
        <taxon>Aves</taxon>
        <taxon>Neognathae</taxon>
        <taxon>Neoaves</taxon>
        <taxon>Strisores</taxon>
        <taxon>Apodiformes</taxon>
        <taxon>Trochilidae</taxon>
        <taxon>Oreotrochilus</taxon>
    </lineage>
</organism>
<evidence type="ECO:0000256" key="3">
    <source>
        <dbReference type="ARBA" id="ARBA00022695"/>
    </source>
</evidence>
<dbReference type="EMBL" id="VZUB01039256">
    <property type="protein sequence ID" value="NXU80004.1"/>
    <property type="molecule type" value="Genomic_DNA"/>
</dbReference>
<dbReference type="PANTHER" id="PTHR41694:SF3">
    <property type="entry name" value="RNA-DIRECTED DNA POLYMERASE-RELATED"/>
    <property type="match status" value="1"/>
</dbReference>
<keyword evidence="8" id="KW-0695">RNA-directed DNA polymerase</keyword>
<dbReference type="PROSITE" id="PS50876">
    <property type="entry name" value="ZF_INTEGRASE"/>
    <property type="match status" value="1"/>
</dbReference>
<keyword evidence="9" id="KW-0863">Zinc-finger</keyword>
<keyword evidence="6" id="KW-0255">Endonuclease</keyword>
<proteinExistence type="predicted"/>
<evidence type="ECO:0000313" key="12">
    <source>
        <dbReference type="EMBL" id="NXU80004.1"/>
    </source>
</evidence>
<keyword evidence="13" id="KW-1185">Reference proteome</keyword>
<dbReference type="InterPro" id="IPR003308">
    <property type="entry name" value="Integrase_Zn-bd_dom_N"/>
</dbReference>
<reference evidence="12 13" key="1">
    <citation type="submission" date="2019-09" db="EMBL/GenBank/DDBJ databases">
        <title>Bird 10,000 Genomes (B10K) Project - Family phase.</title>
        <authorList>
            <person name="Zhang G."/>
        </authorList>
    </citation>
    <scope>NUCLEOTIDE SEQUENCE [LARGE SCALE GENOMIC DNA]</scope>
    <source>
        <strain evidence="12">OUT-0002</strain>
    </source>
</reference>
<evidence type="ECO:0000313" key="13">
    <source>
        <dbReference type="Proteomes" id="UP000579904"/>
    </source>
</evidence>
<dbReference type="OrthoDB" id="9386368at2759"/>
<evidence type="ECO:0000256" key="1">
    <source>
        <dbReference type="ARBA" id="ARBA00012493"/>
    </source>
</evidence>
<dbReference type="EC" id="2.7.7.49" evidence="1"/>
<keyword evidence="9" id="KW-0862">Zinc</keyword>
<feature type="non-terminal residue" evidence="12">
    <location>
        <position position="117"/>
    </location>
</feature>
<dbReference type="SUPFAM" id="SSF46919">
    <property type="entry name" value="N-terminal Zn binding domain of HIV integrase"/>
    <property type="match status" value="1"/>
</dbReference>
<dbReference type="InterPro" id="IPR017856">
    <property type="entry name" value="Integrase-like_N"/>
</dbReference>
<evidence type="ECO:0000256" key="9">
    <source>
        <dbReference type="PROSITE-ProRule" id="PRU00450"/>
    </source>
</evidence>
<keyword evidence="5" id="KW-0479">Metal-binding</keyword>
<feature type="domain" description="Integrase-type" evidence="10">
    <location>
        <begin position="23"/>
        <end position="64"/>
    </location>
</feature>
<dbReference type="GO" id="GO:0004519">
    <property type="term" value="F:endonuclease activity"/>
    <property type="evidence" value="ECO:0007669"/>
    <property type="project" value="UniProtKB-KW"/>
</dbReference>
<feature type="domain" description="Integrase catalytic" evidence="11">
    <location>
        <begin position="72"/>
        <end position="117"/>
    </location>
</feature>
<evidence type="ECO:0000259" key="10">
    <source>
        <dbReference type="PROSITE" id="PS50876"/>
    </source>
</evidence>
<keyword evidence="2" id="KW-0808">Transferase</keyword>
<keyword evidence="7" id="KW-0378">Hydrolase</keyword>
<evidence type="ECO:0000259" key="11">
    <source>
        <dbReference type="PROSITE" id="PS50994"/>
    </source>
</evidence>
<evidence type="ECO:0000256" key="5">
    <source>
        <dbReference type="ARBA" id="ARBA00022723"/>
    </source>
</evidence>
<keyword evidence="3" id="KW-0548">Nucleotidyltransferase</keyword>
<gene>
    <name evidence="12" type="primary">Ervk7</name>
    <name evidence="12" type="ORF">OREMEL_R13379</name>
</gene>
<dbReference type="GO" id="GO:0016787">
    <property type="term" value="F:hydrolase activity"/>
    <property type="evidence" value="ECO:0007669"/>
    <property type="project" value="UniProtKB-KW"/>
</dbReference>
<dbReference type="InterPro" id="IPR036397">
    <property type="entry name" value="RNaseH_sf"/>
</dbReference>
<evidence type="ECO:0000256" key="7">
    <source>
        <dbReference type="ARBA" id="ARBA00022801"/>
    </source>
</evidence>
<protein>
    <recommendedName>
        <fullName evidence="1">RNA-directed DNA polymerase</fullName>
        <ecNumber evidence="1">2.7.7.49</ecNumber>
    </recommendedName>
</protein>
<evidence type="ECO:0000256" key="6">
    <source>
        <dbReference type="ARBA" id="ARBA00022759"/>
    </source>
</evidence>
<dbReference type="PANTHER" id="PTHR41694">
    <property type="entry name" value="ENDOGENOUS RETROVIRUS GROUP K MEMBER POL PROTEIN"/>
    <property type="match status" value="1"/>
</dbReference>
<dbReference type="GO" id="GO:0003964">
    <property type="term" value="F:RNA-directed DNA polymerase activity"/>
    <property type="evidence" value="ECO:0007669"/>
    <property type="project" value="UniProtKB-KW"/>
</dbReference>
<sequence length="117" mass="13033">FFAEGNAYVDSLVTAAVIKTVPNVLQQAISSHQFFHQSAQALQQQFKLSTAEAKSILSSCPDCHMTHVTQYYGTNPRGLSALEEWQTDVTKMPEFGRFKYIHVTVDTFSHAMVASAF</sequence>
<dbReference type="PROSITE" id="PS50994">
    <property type="entry name" value="INTEGRASE"/>
    <property type="match status" value="1"/>
</dbReference>
<dbReference type="InterPro" id="IPR012337">
    <property type="entry name" value="RNaseH-like_sf"/>
</dbReference>
<dbReference type="Gene3D" id="1.10.10.200">
    <property type="match status" value="1"/>
</dbReference>
<feature type="non-terminal residue" evidence="12">
    <location>
        <position position="1"/>
    </location>
</feature>
<dbReference type="GO" id="GO:0015074">
    <property type="term" value="P:DNA integration"/>
    <property type="evidence" value="ECO:0007669"/>
    <property type="project" value="InterPro"/>
</dbReference>
<comment type="caution">
    <text evidence="12">The sequence shown here is derived from an EMBL/GenBank/DDBJ whole genome shotgun (WGS) entry which is preliminary data.</text>
</comment>
<dbReference type="Gene3D" id="3.30.420.10">
    <property type="entry name" value="Ribonuclease H-like superfamily/Ribonuclease H"/>
    <property type="match status" value="1"/>
</dbReference>
<dbReference type="Proteomes" id="UP000579904">
    <property type="component" value="Unassembled WGS sequence"/>
</dbReference>
<evidence type="ECO:0000256" key="8">
    <source>
        <dbReference type="ARBA" id="ARBA00022918"/>
    </source>
</evidence>
<dbReference type="GO" id="GO:0035613">
    <property type="term" value="F:RNA stem-loop binding"/>
    <property type="evidence" value="ECO:0007669"/>
    <property type="project" value="TreeGrafter"/>
</dbReference>
<dbReference type="InterPro" id="IPR001584">
    <property type="entry name" value="Integrase_cat-core"/>
</dbReference>
<name>A0A7L3NLU5_9AVES</name>
<dbReference type="GO" id="GO:0008270">
    <property type="term" value="F:zinc ion binding"/>
    <property type="evidence" value="ECO:0007669"/>
    <property type="project" value="UniProtKB-KW"/>
</dbReference>
<dbReference type="AlphaFoldDB" id="A0A7L3NLU5"/>
<keyword evidence="4" id="KW-0540">Nuclease</keyword>
<dbReference type="Pfam" id="PF02022">
    <property type="entry name" value="Integrase_Zn"/>
    <property type="match status" value="1"/>
</dbReference>
<evidence type="ECO:0000256" key="4">
    <source>
        <dbReference type="ARBA" id="ARBA00022722"/>
    </source>
</evidence>
<dbReference type="SUPFAM" id="SSF53098">
    <property type="entry name" value="Ribonuclease H-like"/>
    <property type="match status" value="1"/>
</dbReference>
<evidence type="ECO:0000256" key="2">
    <source>
        <dbReference type="ARBA" id="ARBA00022679"/>
    </source>
</evidence>
<accession>A0A7L3NLU5</accession>